<evidence type="ECO:0000313" key="2">
    <source>
        <dbReference type="EMBL" id="KAK8900242.1"/>
    </source>
</evidence>
<gene>
    <name evidence="2" type="ORF">M9Y10_002565</name>
</gene>
<sequence>MSVLSLFAPSSTDREYLAKLINDMTPRNADSSCHSIKELLSTSPEIVRKDLIPLIAKMTTFVEQKSISQATLIATTLVNAPQKYFKPGDFKQMMSILISNPDLQNSAFTPPFLGLCERSLLNEHDIELMIDDPMDLVPIASLSKDPLITAFIVRAAQLVPALRVPFTFNGLIEQILPTIGSNPSHLSLLASLLSDPQSRQYFCDMGHIPNIVTVMFELNVSTMSKSVFRSLLDPSDLLHLGIIQKKLFELAVPKQLVVLMSMPDSTDETVQNSAICLADCIKYYKLESLPFQKNLLFDLIASKPHIQNSFLYLFETIAVSNPNLFPTDDEIVSRISPQNNPFALLFLSYLSYSCWRKSSLDISSLSSLTGHNLSLALACATQRHVFFPNSNIIAQSPENEANRAIACANCLFCANAKPDSDTDINSNANASADPQQRGLQRHILVHYASLFFSAHGNDRNPIITNSSQLISSQTNTAEYFPEAFLVWGRTEFSETNRGRLINETVTYDKSPQIEIFDLPPDQAHVSLLDMNARTRKVMRDNENWKTRYEALEAEHTKLTKDYSRIEMELIESQCQHLVNMETKSNDNV</sequence>
<accession>A0ABR2LBQ1</accession>
<proteinExistence type="predicted"/>
<organism evidence="2 3">
    <name type="scientific">Tritrichomonas musculus</name>
    <dbReference type="NCBI Taxonomy" id="1915356"/>
    <lineage>
        <taxon>Eukaryota</taxon>
        <taxon>Metamonada</taxon>
        <taxon>Parabasalia</taxon>
        <taxon>Tritrichomonadida</taxon>
        <taxon>Tritrichomonadidae</taxon>
        <taxon>Tritrichomonas</taxon>
    </lineage>
</organism>
<protein>
    <submittedName>
        <fullName evidence="2">Uncharacterized protein</fullName>
    </submittedName>
</protein>
<keyword evidence="3" id="KW-1185">Reference proteome</keyword>
<reference evidence="2 3" key="1">
    <citation type="submission" date="2024-04" db="EMBL/GenBank/DDBJ databases">
        <title>Tritrichomonas musculus Genome.</title>
        <authorList>
            <person name="Alves-Ferreira E."/>
            <person name="Grigg M."/>
            <person name="Lorenzi H."/>
            <person name="Galac M."/>
        </authorList>
    </citation>
    <scope>NUCLEOTIDE SEQUENCE [LARGE SCALE GENOMIC DNA]</scope>
    <source>
        <strain evidence="2 3">EAF2021</strain>
    </source>
</reference>
<dbReference type="EMBL" id="JAPFFF010000001">
    <property type="protein sequence ID" value="KAK8900242.1"/>
    <property type="molecule type" value="Genomic_DNA"/>
</dbReference>
<dbReference type="Proteomes" id="UP001470230">
    <property type="component" value="Unassembled WGS sequence"/>
</dbReference>
<evidence type="ECO:0000313" key="3">
    <source>
        <dbReference type="Proteomes" id="UP001470230"/>
    </source>
</evidence>
<keyword evidence="1" id="KW-0175">Coiled coil</keyword>
<evidence type="ECO:0000256" key="1">
    <source>
        <dbReference type="SAM" id="Coils"/>
    </source>
</evidence>
<name>A0ABR2LBQ1_9EUKA</name>
<comment type="caution">
    <text evidence="2">The sequence shown here is derived from an EMBL/GenBank/DDBJ whole genome shotgun (WGS) entry which is preliminary data.</text>
</comment>
<feature type="coiled-coil region" evidence="1">
    <location>
        <begin position="534"/>
        <end position="568"/>
    </location>
</feature>